<feature type="compositionally biased region" description="Low complexity" evidence="1">
    <location>
        <begin position="48"/>
        <end position="57"/>
    </location>
</feature>
<evidence type="ECO:0000313" key="2">
    <source>
        <dbReference type="EMBL" id="KFO23224.1"/>
    </source>
</evidence>
<gene>
    <name evidence="2" type="ORF">H920_15389</name>
</gene>
<name>A0A091CUL7_FUKDA</name>
<feature type="region of interest" description="Disordered" evidence="1">
    <location>
        <begin position="48"/>
        <end position="80"/>
    </location>
</feature>
<sequence>MSVPAPEDGVGSGNITLQIHIQWELMRLLQNMVIKSFLKTAPKKILNKSTTTTSPKKTAPKKILNKSTSTSHKHRSQPTILPQRRSNFLAVVKQNALQTLNLHVSSKIKVRGITITITVTIVTPLDAGPVDVHRIDQKANSAKAPCSEVCPQNVSGANLFLSSLRHTPVLSQQQSPTGRFTFQHYPGPRRNPLGVTVVLRKGIQIRPQICPKGTPFSPSKKQAAPPGAADTPRSSTLASSPASCDTGSLSASVPQPRAATLTWTWLRTGISLAF</sequence>
<feature type="region of interest" description="Disordered" evidence="1">
    <location>
        <begin position="209"/>
        <end position="252"/>
    </location>
</feature>
<reference evidence="2 3" key="1">
    <citation type="submission" date="2013-11" db="EMBL/GenBank/DDBJ databases">
        <title>The Damaraland mole rat (Fukomys damarensis) genome and evolution of African mole rats.</title>
        <authorList>
            <person name="Gladyshev V.N."/>
            <person name="Fang X."/>
        </authorList>
    </citation>
    <scope>NUCLEOTIDE SEQUENCE [LARGE SCALE GENOMIC DNA]</scope>
    <source>
        <tissue evidence="2">Liver</tissue>
    </source>
</reference>
<feature type="compositionally biased region" description="Polar residues" evidence="1">
    <location>
        <begin position="232"/>
        <end position="252"/>
    </location>
</feature>
<organism evidence="2 3">
    <name type="scientific">Fukomys damarensis</name>
    <name type="common">Damaraland mole rat</name>
    <name type="synonym">Cryptomys damarensis</name>
    <dbReference type="NCBI Taxonomy" id="885580"/>
    <lineage>
        <taxon>Eukaryota</taxon>
        <taxon>Metazoa</taxon>
        <taxon>Chordata</taxon>
        <taxon>Craniata</taxon>
        <taxon>Vertebrata</taxon>
        <taxon>Euteleostomi</taxon>
        <taxon>Mammalia</taxon>
        <taxon>Eutheria</taxon>
        <taxon>Euarchontoglires</taxon>
        <taxon>Glires</taxon>
        <taxon>Rodentia</taxon>
        <taxon>Hystricomorpha</taxon>
        <taxon>Bathyergidae</taxon>
        <taxon>Fukomys</taxon>
    </lineage>
</organism>
<evidence type="ECO:0000313" key="3">
    <source>
        <dbReference type="Proteomes" id="UP000028990"/>
    </source>
</evidence>
<dbReference type="Proteomes" id="UP000028990">
    <property type="component" value="Unassembled WGS sequence"/>
</dbReference>
<protein>
    <submittedName>
        <fullName evidence="2">Uncharacterized protein</fullName>
    </submittedName>
</protein>
<keyword evidence="3" id="KW-1185">Reference proteome</keyword>
<evidence type="ECO:0000256" key="1">
    <source>
        <dbReference type="SAM" id="MobiDB-lite"/>
    </source>
</evidence>
<dbReference type="EMBL" id="KN123809">
    <property type="protein sequence ID" value="KFO23224.1"/>
    <property type="molecule type" value="Genomic_DNA"/>
</dbReference>
<dbReference type="AlphaFoldDB" id="A0A091CUL7"/>
<proteinExistence type="predicted"/>
<accession>A0A091CUL7</accession>